<reference evidence="1 2" key="1">
    <citation type="submission" date="2023-10" db="EMBL/GenBank/DDBJ databases">
        <authorList>
            <person name="Botero Cardona J."/>
        </authorList>
    </citation>
    <scope>NUCLEOTIDE SEQUENCE [LARGE SCALE GENOMIC DNA]</scope>
    <source>
        <strain evidence="1 2">R-54839</strain>
    </source>
</reference>
<dbReference type="RefSeq" id="WP_274458109.1">
    <property type="nucleotide sequence ID" value="NZ_CAUZLR010000001.1"/>
</dbReference>
<dbReference type="Proteomes" id="UP001314261">
    <property type="component" value="Unassembled WGS sequence"/>
</dbReference>
<gene>
    <name evidence="1" type="ORF">R54839_PPFHFPJH_00133</name>
</gene>
<evidence type="ECO:0000313" key="1">
    <source>
        <dbReference type="EMBL" id="CAK1224627.1"/>
    </source>
</evidence>
<sequence>MATQIDKVRDFIRNNPTADNKTISEKTGVNIDSVKAYISRDLKQGRLTKLENIDEETNQTVRFLDYGEFMTNREAIRDAKDYKKKIYRQMAQMIYEAAERGEDVDNLVKASREIRNTLERIK</sequence>
<keyword evidence="2" id="KW-1185">Reference proteome</keyword>
<protein>
    <recommendedName>
        <fullName evidence="3">Phage protein</fullName>
    </recommendedName>
</protein>
<evidence type="ECO:0008006" key="3">
    <source>
        <dbReference type="Google" id="ProtNLM"/>
    </source>
</evidence>
<accession>A0ABM9MM64</accession>
<comment type="caution">
    <text evidence="1">The sequence shown here is derived from an EMBL/GenBank/DDBJ whole genome shotgun (WGS) entry which is preliminary data.</text>
</comment>
<organism evidence="1 2">
    <name type="scientific">Fructobacillus fructosus</name>
    <dbReference type="NCBI Taxonomy" id="1631"/>
    <lineage>
        <taxon>Bacteria</taxon>
        <taxon>Bacillati</taxon>
        <taxon>Bacillota</taxon>
        <taxon>Bacilli</taxon>
        <taxon>Lactobacillales</taxon>
        <taxon>Lactobacillaceae</taxon>
        <taxon>Fructobacillus</taxon>
    </lineage>
</organism>
<dbReference type="EMBL" id="CAUZLR010000001">
    <property type="protein sequence ID" value="CAK1224627.1"/>
    <property type="molecule type" value="Genomic_DNA"/>
</dbReference>
<name>A0ABM9MM64_9LACO</name>
<evidence type="ECO:0000313" key="2">
    <source>
        <dbReference type="Proteomes" id="UP001314261"/>
    </source>
</evidence>
<proteinExistence type="predicted"/>